<organism evidence="3 4">
    <name type="scientific">Kineosporia succinea</name>
    <dbReference type="NCBI Taxonomy" id="84632"/>
    <lineage>
        <taxon>Bacteria</taxon>
        <taxon>Bacillati</taxon>
        <taxon>Actinomycetota</taxon>
        <taxon>Actinomycetes</taxon>
        <taxon>Kineosporiales</taxon>
        <taxon>Kineosporiaceae</taxon>
        <taxon>Kineosporia</taxon>
    </lineage>
</organism>
<evidence type="ECO:0000313" key="3">
    <source>
        <dbReference type="EMBL" id="MDP9828834.1"/>
    </source>
</evidence>
<dbReference type="RefSeq" id="WP_307246420.1">
    <property type="nucleotide sequence ID" value="NZ_JAUSQZ010000001.1"/>
</dbReference>
<dbReference type="PANTHER" id="PTHR46696:SF1">
    <property type="entry name" value="CYTOCHROME P450 YJIB-RELATED"/>
    <property type="match status" value="1"/>
</dbReference>
<evidence type="ECO:0000256" key="2">
    <source>
        <dbReference type="RuleBase" id="RU000461"/>
    </source>
</evidence>
<gene>
    <name evidence="3" type="ORF">J2S57_004583</name>
</gene>
<keyword evidence="2" id="KW-0479">Metal-binding</keyword>
<sequence>MTLETGAAQDIRISTTSWFDPFDPTLHADPYARYTAAREAGPVCDGPYGLTVLTRHHDISAALRDNRLGHGRPTAENRIFSFLGQDPPAHGPLRRVAARFFSPSAVAALTPRIGGYVDELVDRALDLGHLDLLADFAYPLSLRVICGLFALPEEDHPWIRERTPPIGRLLDPAYSISDADKKAARSAAAGFVAYLLQQIEHRRHRPGDDVLSALIADTPDALTRRDLIPMCALLLLAGYETTANIIANSALSLLRHPDELARARTRVRRGQLDRRAMDELIRYDSSVQITFRTVQEEAELAGRRLEPGRPVALLLGSANRDPRVFPDPGRLDLDRSPNPHLSFGAGIHYCLGGPLARLEAGLALGRLLHRSRVLGLTDPQPRHKDLTATIRGLAALPVSVA</sequence>
<comment type="caution">
    <text evidence="3">The sequence shown here is derived from an EMBL/GenBank/DDBJ whole genome shotgun (WGS) entry which is preliminary data.</text>
</comment>
<proteinExistence type="inferred from homology"/>
<accession>A0ABT9P806</accession>
<dbReference type="InterPro" id="IPR002397">
    <property type="entry name" value="Cyt_P450_B"/>
</dbReference>
<keyword evidence="2" id="KW-0503">Monooxygenase</keyword>
<keyword evidence="2" id="KW-0349">Heme</keyword>
<dbReference type="InterPro" id="IPR036396">
    <property type="entry name" value="Cyt_P450_sf"/>
</dbReference>
<keyword evidence="2" id="KW-0560">Oxidoreductase</keyword>
<dbReference type="EMBL" id="JAUSQZ010000001">
    <property type="protein sequence ID" value="MDP9828834.1"/>
    <property type="molecule type" value="Genomic_DNA"/>
</dbReference>
<keyword evidence="4" id="KW-1185">Reference proteome</keyword>
<dbReference type="InterPro" id="IPR001128">
    <property type="entry name" value="Cyt_P450"/>
</dbReference>
<reference evidence="3 4" key="1">
    <citation type="submission" date="2023-07" db="EMBL/GenBank/DDBJ databases">
        <title>Sequencing the genomes of 1000 actinobacteria strains.</title>
        <authorList>
            <person name="Klenk H.-P."/>
        </authorList>
    </citation>
    <scope>NUCLEOTIDE SEQUENCE [LARGE SCALE GENOMIC DNA]</scope>
    <source>
        <strain evidence="3 4">DSM 44388</strain>
    </source>
</reference>
<dbReference type="InterPro" id="IPR017972">
    <property type="entry name" value="Cyt_P450_CS"/>
</dbReference>
<dbReference type="PANTHER" id="PTHR46696">
    <property type="entry name" value="P450, PUTATIVE (EUROFUNG)-RELATED"/>
    <property type="match status" value="1"/>
</dbReference>
<name>A0ABT9P806_9ACTN</name>
<keyword evidence="2" id="KW-0408">Iron</keyword>
<dbReference type="Proteomes" id="UP001235712">
    <property type="component" value="Unassembled WGS sequence"/>
</dbReference>
<dbReference type="CDD" id="cd20625">
    <property type="entry name" value="CYP164-like"/>
    <property type="match status" value="1"/>
</dbReference>
<dbReference type="Gene3D" id="1.10.630.10">
    <property type="entry name" value="Cytochrome P450"/>
    <property type="match status" value="1"/>
</dbReference>
<dbReference type="PROSITE" id="PS00086">
    <property type="entry name" value="CYTOCHROME_P450"/>
    <property type="match status" value="1"/>
</dbReference>
<evidence type="ECO:0000313" key="4">
    <source>
        <dbReference type="Proteomes" id="UP001235712"/>
    </source>
</evidence>
<comment type="similarity">
    <text evidence="1 2">Belongs to the cytochrome P450 family.</text>
</comment>
<dbReference type="Pfam" id="PF00067">
    <property type="entry name" value="p450"/>
    <property type="match status" value="1"/>
</dbReference>
<evidence type="ECO:0000256" key="1">
    <source>
        <dbReference type="ARBA" id="ARBA00010617"/>
    </source>
</evidence>
<dbReference type="PRINTS" id="PR00359">
    <property type="entry name" value="BP450"/>
</dbReference>
<dbReference type="SUPFAM" id="SSF48264">
    <property type="entry name" value="Cytochrome P450"/>
    <property type="match status" value="1"/>
</dbReference>
<protein>
    <submittedName>
        <fullName evidence="3">Cytochrome P450</fullName>
    </submittedName>
</protein>